<evidence type="ECO:0000313" key="2">
    <source>
        <dbReference type="EMBL" id="GAA0522494.1"/>
    </source>
</evidence>
<dbReference type="SUPFAM" id="SSF51735">
    <property type="entry name" value="NAD(P)-binding Rossmann-fold domains"/>
    <property type="match status" value="1"/>
</dbReference>
<proteinExistence type="predicted"/>
<dbReference type="InterPro" id="IPR016040">
    <property type="entry name" value="NAD(P)-bd_dom"/>
</dbReference>
<dbReference type="RefSeq" id="WP_009945343.1">
    <property type="nucleotide sequence ID" value="NZ_BAAAGS010000011.1"/>
</dbReference>
<dbReference type="Pfam" id="PF13460">
    <property type="entry name" value="NAD_binding_10"/>
    <property type="match status" value="1"/>
</dbReference>
<dbReference type="EMBL" id="BAAAGS010000011">
    <property type="protein sequence ID" value="GAA0522494.1"/>
    <property type="molecule type" value="Genomic_DNA"/>
</dbReference>
<dbReference type="Gene3D" id="3.40.50.720">
    <property type="entry name" value="NAD(P)-binding Rossmann-like Domain"/>
    <property type="match status" value="1"/>
</dbReference>
<sequence length="272" mass="28781">MTILVTGATGNVGRHVVDELSRGGHQVRALSRNPAAAKLPGEVEVVAGDLSEPATLAPALAGVTAMHLITFDGADGTALRSGPELARLAEQAGVRRVTMLWSGRRGPVEEAVAASGLGWTSLQPVEFMSNALGWAESVRSQGVVREPFAQVRNALVHEGDVGAVAARALTEDGHAGQEYVLTGPEALTVPDRVRVLSSALGRPFGYEELSRERARERLLATGAAEEVVDFVIAWHADPPPAAYTVVPTVERVTGRPARTFARWAEENAGSFR</sequence>
<accession>A0ABN1CN61</accession>
<comment type="caution">
    <text evidence="2">The sequence shown here is derived from an EMBL/GenBank/DDBJ whole genome shotgun (WGS) entry which is preliminary data.</text>
</comment>
<dbReference type="Proteomes" id="UP001500729">
    <property type="component" value="Unassembled WGS sequence"/>
</dbReference>
<dbReference type="InterPro" id="IPR036291">
    <property type="entry name" value="NAD(P)-bd_dom_sf"/>
</dbReference>
<feature type="domain" description="NAD(P)-binding" evidence="1">
    <location>
        <begin position="7"/>
        <end position="100"/>
    </location>
</feature>
<organism evidence="2 3">
    <name type="scientific">Saccharopolyspora erythraea</name>
    <name type="common">Streptomyces erythraeus</name>
    <dbReference type="NCBI Taxonomy" id="1836"/>
    <lineage>
        <taxon>Bacteria</taxon>
        <taxon>Bacillati</taxon>
        <taxon>Actinomycetota</taxon>
        <taxon>Actinomycetes</taxon>
        <taxon>Pseudonocardiales</taxon>
        <taxon>Pseudonocardiaceae</taxon>
        <taxon>Saccharopolyspora</taxon>
    </lineage>
</organism>
<reference evidence="2 3" key="1">
    <citation type="journal article" date="2019" name="Int. J. Syst. Evol. Microbiol.">
        <title>The Global Catalogue of Microorganisms (GCM) 10K type strain sequencing project: providing services to taxonomists for standard genome sequencing and annotation.</title>
        <authorList>
            <consortium name="The Broad Institute Genomics Platform"/>
            <consortium name="The Broad Institute Genome Sequencing Center for Infectious Disease"/>
            <person name="Wu L."/>
            <person name="Ma J."/>
        </authorList>
    </citation>
    <scope>NUCLEOTIDE SEQUENCE [LARGE SCALE GENOMIC DNA]</scope>
    <source>
        <strain evidence="2 3">JCM 10303</strain>
    </source>
</reference>
<evidence type="ECO:0000259" key="1">
    <source>
        <dbReference type="Pfam" id="PF13460"/>
    </source>
</evidence>
<evidence type="ECO:0000313" key="3">
    <source>
        <dbReference type="Proteomes" id="UP001500729"/>
    </source>
</evidence>
<dbReference type="PANTHER" id="PTHR43162">
    <property type="match status" value="1"/>
</dbReference>
<protein>
    <submittedName>
        <fullName evidence="2">NAD(P)H-binding protein</fullName>
    </submittedName>
</protein>
<name>A0ABN1CN61_SACER</name>
<dbReference type="Gene3D" id="3.90.25.10">
    <property type="entry name" value="UDP-galactose 4-epimerase, domain 1"/>
    <property type="match status" value="1"/>
</dbReference>
<dbReference type="PANTHER" id="PTHR43162:SF1">
    <property type="entry name" value="PRESTALK A DIFFERENTIATION PROTEIN A"/>
    <property type="match status" value="1"/>
</dbReference>
<gene>
    <name evidence="2" type="ORF">GCM10009533_22100</name>
</gene>
<keyword evidence="3" id="KW-1185">Reference proteome</keyword>
<dbReference type="InterPro" id="IPR051604">
    <property type="entry name" value="Ergot_Alk_Oxidoreductase"/>
</dbReference>